<name>A0ABQ5TK14_9BACI</name>
<dbReference type="InterPro" id="IPR027417">
    <property type="entry name" value="P-loop_NTPase"/>
</dbReference>
<dbReference type="InterPro" id="IPR033756">
    <property type="entry name" value="YlxH/NBP35"/>
</dbReference>
<dbReference type="InterPro" id="IPR050625">
    <property type="entry name" value="ParA/MinD_ATPase"/>
</dbReference>
<dbReference type="SUPFAM" id="SSF52540">
    <property type="entry name" value="P-loop containing nucleoside triphosphate hydrolases"/>
    <property type="match status" value="1"/>
</dbReference>
<proteinExistence type="predicted"/>
<dbReference type="InterPro" id="IPR025501">
    <property type="entry name" value="MinD_FleN"/>
</dbReference>
<dbReference type="Gene3D" id="3.40.50.300">
    <property type="entry name" value="P-loop containing nucleotide triphosphate hydrolases"/>
    <property type="match status" value="1"/>
</dbReference>
<evidence type="ECO:0000313" key="3">
    <source>
        <dbReference type="EMBL" id="GLO66014.1"/>
    </source>
</evidence>
<keyword evidence="4" id="KW-1185">Reference proteome</keyword>
<dbReference type="PIRSF" id="PIRSF003092">
    <property type="entry name" value="MinD"/>
    <property type="match status" value="1"/>
</dbReference>
<dbReference type="Pfam" id="PF10609">
    <property type="entry name" value="ParA"/>
    <property type="match status" value="1"/>
</dbReference>
<evidence type="ECO:0000256" key="1">
    <source>
        <dbReference type="ARBA" id="ARBA00022741"/>
    </source>
</evidence>
<keyword evidence="1" id="KW-0547">Nucleotide-binding</keyword>
<dbReference type="PANTHER" id="PTHR43384:SF4">
    <property type="entry name" value="CELLULOSE BIOSYNTHESIS PROTEIN BCSQ-RELATED"/>
    <property type="match status" value="1"/>
</dbReference>
<reference evidence="3 4" key="1">
    <citation type="submission" date="2023-02" db="EMBL/GenBank/DDBJ databases">
        <title>Oceanobacillus kimchii IFOP_LL358 isolated form Alexandrium catenella lab strain.</title>
        <authorList>
            <person name="Gajardo G."/>
            <person name="Ueki S."/>
            <person name="Maruyama F."/>
        </authorList>
    </citation>
    <scope>NUCLEOTIDE SEQUENCE [LARGE SCALE GENOMIC DNA]</scope>
    <source>
        <strain evidence="3 4">IFOP_LL358</strain>
    </source>
</reference>
<comment type="caution">
    <text evidence="3">The sequence shown here is derived from an EMBL/GenBank/DDBJ whole genome shotgun (WGS) entry which is preliminary data.</text>
</comment>
<evidence type="ECO:0000256" key="2">
    <source>
        <dbReference type="ARBA" id="ARBA00022840"/>
    </source>
</evidence>
<gene>
    <name evidence="3" type="primary">ylxH</name>
    <name evidence="3" type="ORF">MACH08_17980</name>
</gene>
<evidence type="ECO:0000313" key="4">
    <source>
        <dbReference type="Proteomes" id="UP001275436"/>
    </source>
</evidence>
<dbReference type="PANTHER" id="PTHR43384">
    <property type="entry name" value="SEPTUM SITE-DETERMINING PROTEIN MIND HOMOLOG, CHLOROPLASTIC-RELATED"/>
    <property type="match status" value="1"/>
</dbReference>
<sequence>MKIDQAEGLRKRLSDSVHQAKTVAVVSGKGGVGKSNFVVNFSLQLIKRNKKVLILDLDIGMGNIDILIGNRSTYSIVDLLKNDIPLNSLIEKESNGLHYIAGGSSLSQLFKLTDLQKTRFYEAFDTLIHQYDYIFFDMGAGATEESLFFTLSAEECIVITTPEPTSITDAYGMVKHIVSRKDQLPIYAVLNRWNKRSDGIASLKKFQNVIQQFLSVEVKALGVIPDDVLVVKGVTAQQPYSEVYPRSKASKAITHLADVYLQEKRKSNSADTSFLGRLKNWMEG</sequence>
<dbReference type="EMBL" id="BSKO01000001">
    <property type="protein sequence ID" value="GLO66014.1"/>
    <property type="molecule type" value="Genomic_DNA"/>
</dbReference>
<dbReference type="RefSeq" id="WP_317957968.1">
    <property type="nucleotide sequence ID" value="NZ_BSKO01000001.1"/>
</dbReference>
<protein>
    <submittedName>
        <fullName evidence="3">Flagellum site-determining protein YlxH</fullName>
    </submittedName>
</protein>
<keyword evidence="2" id="KW-0067">ATP-binding</keyword>
<dbReference type="InterPro" id="IPR033875">
    <property type="entry name" value="FlhG"/>
</dbReference>
<dbReference type="CDD" id="cd02038">
    <property type="entry name" value="FlhG-like"/>
    <property type="match status" value="1"/>
</dbReference>
<accession>A0ABQ5TK14</accession>
<organism evidence="3 4">
    <name type="scientific">Oceanobacillus kimchii</name>
    <dbReference type="NCBI Taxonomy" id="746691"/>
    <lineage>
        <taxon>Bacteria</taxon>
        <taxon>Bacillati</taxon>
        <taxon>Bacillota</taxon>
        <taxon>Bacilli</taxon>
        <taxon>Bacillales</taxon>
        <taxon>Bacillaceae</taxon>
        <taxon>Oceanobacillus</taxon>
    </lineage>
</organism>
<dbReference type="Proteomes" id="UP001275436">
    <property type="component" value="Unassembled WGS sequence"/>
</dbReference>